<accession>A0A4R3VWA8</accession>
<sequence>MVVANKLKNVSILFLASTLIFMLTFVGCRMLLQSDNLSDYDVKEGRLESYWLEERSRLEGYRIKTTRKYNILKLKLVSGEIFEYKSDLYSKINKNDYLKIYYNESLSNEIAQLELNNQIVKSISSHLKGQIGLGIFF</sequence>
<comment type="caution">
    <text evidence="2">The sequence shown here is derived from an EMBL/GenBank/DDBJ whole genome shotgun (WGS) entry which is preliminary data.</text>
</comment>
<dbReference type="PROSITE" id="PS51257">
    <property type="entry name" value="PROKAR_LIPOPROTEIN"/>
    <property type="match status" value="1"/>
</dbReference>
<evidence type="ECO:0000313" key="2">
    <source>
        <dbReference type="EMBL" id="TCV10348.1"/>
    </source>
</evidence>
<keyword evidence="1" id="KW-1133">Transmembrane helix</keyword>
<dbReference type="RefSeq" id="WP_132778300.1">
    <property type="nucleotide sequence ID" value="NZ_SMBZ01000034.1"/>
</dbReference>
<organism evidence="2 3">
    <name type="scientific">Sphingobacterium alimentarium</name>
    <dbReference type="NCBI Taxonomy" id="797292"/>
    <lineage>
        <taxon>Bacteria</taxon>
        <taxon>Pseudomonadati</taxon>
        <taxon>Bacteroidota</taxon>
        <taxon>Sphingobacteriia</taxon>
        <taxon>Sphingobacteriales</taxon>
        <taxon>Sphingobacteriaceae</taxon>
        <taxon>Sphingobacterium</taxon>
    </lineage>
</organism>
<keyword evidence="3" id="KW-1185">Reference proteome</keyword>
<feature type="transmembrane region" description="Helical" evidence="1">
    <location>
        <begin position="12"/>
        <end position="32"/>
    </location>
</feature>
<evidence type="ECO:0000313" key="3">
    <source>
        <dbReference type="Proteomes" id="UP000295197"/>
    </source>
</evidence>
<proteinExistence type="predicted"/>
<dbReference type="AlphaFoldDB" id="A0A4R3VWA8"/>
<evidence type="ECO:0008006" key="4">
    <source>
        <dbReference type="Google" id="ProtNLM"/>
    </source>
</evidence>
<gene>
    <name evidence="2" type="ORF">EDC17_103424</name>
</gene>
<reference evidence="2 3" key="1">
    <citation type="submission" date="2019-03" db="EMBL/GenBank/DDBJ databases">
        <title>Genomic Encyclopedia of Type Strains, Phase IV (KMG-IV): sequencing the most valuable type-strain genomes for metagenomic binning, comparative biology and taxonomic classification.</title>
        <authorList>
            <person name="Goeker M."/>
        </authorList>
    </citation>
    <scope>NUCLEOTIDE SEQUENCE [LARGE SCALE GENOMIC DNA]</scope>
    <source>
        <strain evidence="2 3">DSM 22362</strain>
    </source>
</reference>
<name>A0A4R3VWA8_9SPHI</name>
<dbReference type="Proteomes" id="UP000295197">
    <property type="component" value="Unassembled WGS sequence"/>
</dbReference>
<dbReference type="EMBL" id="SMBZ01000034">
    <property type="protein sequence ID" value="TCV10348.1"/>
    <property type="molecule type" value="Genomic_DNA"/>
</dbReference>
<keyword evidence="1" id="KW-0472">Membrane</keyword>
<keyword evidence="1" id="KW-0812">Transmembrane</keyword>
<evidence type="ECO:0000256" key="1">
    <source>
        <dbReference type="SAM" id="Phobius"/>
    </source>
</evidence>
<protein>
    <recommendedName>
        <fullName evidence="4">Lipoprotein</fullName>
    </recommendedName>
</protein>